<reference evidence="1 2" key="1">
    <citation type="submission" date="2021-03" db="EMBL/GenBank/DDBJ databases">
        <title>The first data on the complete genome of the tetrodotoxin-producing bacterium.</title>
        <authorList>
            <person name="Melnikova D.I."/>
            <person name="Nijland R."/>
            <person name="Magarlamov T.Y."/>
        </authorList>
    </citation>
    <scope>NUCLEOTIDE SEQUENCE [LARGE SCALE GENOMIC DNA]</scope>
    <source>
        <strain evidence="1 2">1839</strain>
    </source>
</reference>
<proteinExistence type="predicted"/>
<evidence type="ECO:0000313" key="2">
    <source>
        <dbReference type="Proteomes" id="UP000679247"/>
    </source>
</evidence>
<protein>
    <submittedName>
        <fullName evidence="1">Uncharacterized protein</fullName>
    </submittedName>
</protein>
<dbReference type="Proteomes" id="UP000679247">
    <property type="component" value="Chromosome"/>
</dbReference>
<organism evidence="1 2">
    <name type="scientific">Cytobacillus gottheilii</name>
    <dbReference type="NCBI Taxonomy" id="859144"/>
    <lineage>
        <taxon>Bacteria</taxon>
        <taxon>Bacillati</taxon>
        <taxon>Bacillota</taxon>
        <taxon>Bacilli</taxon>
        <taxon>Bacillales</taxon>
        <taxon>Bacillaceae</taxon>
        <taxon>Cytobacillus</taxon>
    </lineage>
</organism>
<name>A0ABX8FBY0_9BACI</name>
<dbReference type="EMBL" id="CP071709">
    <property type="protein sequence ID" value="QVY60971.1"/>
    <property type="molecule type" value="Genomic_DNA"/>
</dbReference>
<keyword evidence="2" id="KW-1185">Reference proteome</keyword>
<evidence type="ECO:0000313" key="1">
    <source>
        <dbReference type="EMBL" id="QVY60971.1"/>
    </source>
</evidence>
<sequence length="50" mass="5832">MTQKQKDKVLQDLLQLFSDNHVTFADVPSIIESMEAELKELSQQQFIRIP</sequence>
<accession>A0ABX8FBY0</accession>
<dbReference type="RefSeq" id="WP_214475839.1">
    <property type="nucleotide sequence ID" value="NZ_CP071709.1"/>
</dbReference>
<gene>
    <name evidence="1" type="ORF">J1899_18670</name>
</gene>